<feature type="binding site" evidence="3">
    <location>
        <position position="29"/>
    </location>
    <ligand>
        <name>a divalent metal cation</name>
        <dbReference type="ChEBI" id="CHEBI:60240"/>
    </ligand>
</feature>
<evidence type="ECO:0000259" key="4">
    <source>
        <dbReference type="Pfam" id="PF08450"/>
    </source>
</evidence>
<feature type="active site" description="Proton donor/acceptor" evidence="2">
    <location>
        <position position="211"/>
    </location>
</feature>
<dbReference type="EC" id="3.1.1.17" evidence="5"/>
<evidence type="ECO:0000256" key="2">
    <source>
        <dbReference type="PIRSR" id="PIRSR605511-1"/>
    </source>
</evidence>
<reference evidence="5" key="1">
    <citation type="submission" date="2016-03" db="EMBL/GenBank/DDBJ databases">
        <authorList>
            <person name="Ploux O."/>
        </authorList>
    </citation>
    <scope>NUCLEOTIDE SEQUENCE</scope>
    <source>
        <strain evidence="5">UC10</strain>
    </source>
</reference>
<feature type="binding site" evidence="3">
    <location>
        <position position="113"/>
    </location>
    <ligand>
        <name>substrate</name>
    </ligand>
</feature>
<dbReference type="GO" id="GO:0019853">
    <property type="term" value="P:L-ascorbic acid biosynthetic process"/>
    <property type="evidence" value="ECO:0007669"/>
    <property type="project" value="TreeGrafter"/>
</dbReference>
<evidence type="ECO:0000256" key="3">
    <source>
        <dbReference type="PIRSR" id="PIRSR605511-2"/>
    </source>
</evidence>
<dbReference type="GO" id="GO:0004341">
    <property type="term" value="F:gluconolactonase activity"/>
    <property type="evidence" value="ECO:0007669"/>
    <property type="project" value="UniProtKB-EC"/>
</dbReference>
<dbReference type="PANTHER" id="PTHR10907">
    <property type="entry name" value="REGUCALCIN"/>
    <property type="match status" value="1"/>
</dbReference>
<feature type="binding site" evidence="3">
    <location>
        <position position="115"/>
    </location>
    <ligand>
        <name>substrate</name>
    </ligand>
</feature>
<dbReference type="Gene3D" id="2.120.10.30">
    <property type="entry name" value="TolB, C-terminal domain"/>
    <property type="match status" value="1"/>
</dbReference>
<dbReference type="InterPro" id="IPR005511">
    <property type="entry name" value="SMP-30"/>
</dbReference>
<feature type="domain" description="SMP-30/Gluconolactonase/LRE-like region" evidence="4">
    <location>
        <begin position="27"/>
        <end position="269"/>
    </location>
</feature>
<dbReference type="GO" id="GO:0005509">
    <property type="term" value="F:calcium ion binding"/>
    <property type="evidence" value="ECO:0007669"/>
    <property type="project" value="TreeGrafter"/>
</dbReference>
<dbReference type="InterPro" id="IPR013658">
    <property type="entry name" value="SGL"/>
</dbReference>
<comment type="similarity">
    <text evidence="1">Belongs to the SMP-30/CGR1 family.</text>
</comment>
<accession>A0A1Y5PWC9</accession>
<dbReference type="PANTHER" id="PTHR10907:SF47">
    <property type="entry name" value="REGUCALCIN"/>
    <property type="match status" value="1"/>
</dbReference>
<evidence type="ECO:0000313" key="5">
    <source>
        <dbReference type="EMBL" id="SBV34299.1"/>
    </source>
</evidence>
<feature type="binding site" evidence="3">
    <location>
        <position position="133"/>
    </location>
    <ligand>
        <name>substrate</name>
    </ligand>
</feature>
<dbReference type="KEGG" id="sphu:SPPYR_3179"/>
<dbReference type="AlphaFoldDB" id="A0A1Y5PWC9"/>
<proteinExistence type="inferred from homology"/>
<keyword evidence="3" id="KW-0862">Zinc</keyword>
<feature type="binding site" evidence="3">
    <location>
        <position position="161"/>
    </location>
    <ligand>
        <name>a divalent metal cation</name>
        <dbReference type="ChEBI" id="CHEBI:60240"/>
    </ligand>
</feature>
<gene>
    <name evidence="5" type="ORF">SPPYR_3179</name>
</gene>
<evidence type="ECO:0000256" key="1">
    <source>
        <dbReference type="ARBA" id="ARBA00008853"/>
    </source>
</evidence>
<name>A0A1Y5PWC9_9SPHN</name>
<dbReference type="SUPFAM" id="SSF63829">
    <property type="entry name" value="Calcium-dependent phosphotriesterase"/>
    <property type="match status" value="1"/>
</dbReference>
<dbReference type="PRINTS" id="PR01790">
    <property type="entry name" value="SMP30FAMILY"/>
</dbReference>
<organism evidence="5">
    <name type="scientific">uncultured Sphingopyxis sp</name>
    <dbReference type="NCBI Taxonomy" id="310581"/>
    <lineage>
        <taxon>Bacteria</taxon>
        <taxon>Pseudomonadati</taxon>
        <taxon>Pseudomonadota</taxon>
        <taxon>Alphaproteobacteria</taxon>
        <taxon>Sphingomonadales</taxon>
        <taxon>Sphingomonadaceae</taxon>
        <taxon>Sphingopyxis</taxon>
        <taxon>environmental samples</taxon>
    </lineage>
</organism>
<protein>
    <submittedName>
        <fullName evidence="5">Gluconolactonase</fullName>
        <ecNumber evidence="5">3.1.1.17</ecNumber>
    </submittedName>
</protein>
<sequence length="304" mass="32524">MQPLGSPAPPRYDRRMVQLLLDAGALLGESPVWHAAEARLYWVDIEGRKIHRTDPATGADEVMELTEQVGCIAPRVGGGLVAALENGCALIDQWGGAPRAFGPAVLADKPEQRFNDGRVDARGRLWVGSLTRDKANPAATLYRLDPDGSLTEILHGLTTSNGAAFSPDGATFYHADTPSHAIRAYDVDMTAGTLAGGRVFHQFAFGHGRPDGAAVDAEGCYWSALWDGWRVVRFSPAGELIQTVELPVQHPTMIAFGGPDLKTAFVTSAGKNLTDEERKAQPHAGGVFTFRVDVPGLVQPMFGG</sequence>
<feature type="binding site" evidence="3">
    <location>
        <position position="211"/>
    </location>
    <ligand>
        <name>a divalent metal cation</name>
        <dbReference type="ChEBI" id="CHEBI:60240"/>
    </ligand>
</feature>
<keyword evidence="3" id="KW-0479">Metal-binding</keyword>
<dbReference type="Pfam" id="PF08450">
    <property type="entry name" value="SGL"/>
    <property type="match status" value="1"/>
</dbReference>
<keyword evidence="5" id="KW-0378">Hydrolase</keyword>
<comment type="cofactor">
    <cofactor evidence="3">
        <name>Zn(2+)</name>
        <dbReference type="ChEBI" id="CHEBI:29105"/>
    </cofactor>
    <text evidence="3">Binds 1 divalent metal cation per subunit.</text>
</comment>
<dbReference type="EMBL" id="LT598653">
    <property type="protein sequence ID" value="SBV34299.1"/>
    <property type="molecule type" value="Genomic_DNA"/>
</dbReference>
<dbReference type="InterPro" id="IPR011042">
    <property type="entry name" value="6-blade_b-propeller_TolB-like"/>
</dbReference>